<keyword evidence="1" id="KW-1015">Disulfide bond</keyword>
<evidence type="ECO:0000313" key="4">
    <source>
        <dbReference type="Proteomes" id="UP000095283"/>
    </source>
</evidence>
<protein>
    <submittedName>
        <fullName evidence="5">EGF-like domain-containing protein</fullName>
    </submittedName>
</protein>
<dbReference type="CDD" id="cd00053">
    <property type="entry name" value="EGF"/>
    <property type="match status" value="1"/>
</dbReference>
<evidence type="ECO:0000256" key="3">
    <source>
        <dbReference type="SAM" id="SignalP"/>
    </source>
</evidence>
<keyword evidence="2" id="KW-1133">Transmembrane helix</keyword>
<accession>A0A1I7XAE8</accession>
<evidence type="ECO:0000256" key="2">
    <source>
        <dbReference type="SAM" id="Phobius"/>
    </source>
</evidence>
<dbReference type="AlphaFoldDB" id="A0A1I7XAE8"/>
<evidence type="ECO:0000313" key="5">
    <source>
        <dbReference type="WBParaSite" id="Hba_14566"/>
    </source>
</evidence>
<feature type="chain" id="PRO_5009311069" evidence="3">
    <location>
        <begin position="24"/>
        <end position="345"/>
    </location>
</feature>
<dbReference type="Proteomes" id="UP000095283">
    <property type="component" value="Unplaced"/>
</dbReference>
<keyword evidence="2" id="KW-0812">Transmembrane</keyword>
<reference evidence="5" key="1">
    <citation type="submission" date="2016-11" db="UniProtKB">
        <authorList>
            <consortium name="WormBaseParasite"/>
        </authorList>
    </citation>
    <scope>IDENTIFICATION</scope>
</reference>
<feature type="transmembrane region" description="Helical" evidence="2">
    <location>
        <begin position="169"/>
        <end position="197"/>
    </location>
</feature>
<dbReference type="InterPro" id="IPR000152">
    <property type="entry name" value="EGF-type_Asp/Asn_hydroxyl_site"/>
</dbReference>
<keyword evidence="2" id="KW-0472">Membrane</keyword>
<evidence type="ECO:0000256" key="1">
    <source>
        <dbReference type="ARBA" id="ARBA00023157"/>
    </source>
</evidence>
<name>A0A1I7XAE8_HETBA</name>
<dbReference type="WBParaSite" id="Hba_14566">
    <property type="protein sequence ID" value="Hba_14566"/>
    <property type="gene ID" value="Hba_14566"/>
</dbReference>
<dbReference type="CDD" id="cd00054">
    <property type="entry name" value="EGF_CA"/>
    <property type="match status" value="1"/>
</dbReference>
<dbReference type="Gene3D" id="2.10.25.10">
    <property type="entry name" value="Laminin"/>
    <property type="match status" value="1"/>
</dbReference>
<keyword evidence="3" id="KW-0732">Signal</keyword>
<dbReference type="PROSITE" id="PS00010">
    <property type="entry name" value="ASX_HYDROXYL"/>
    <property type="match status" value="1"/>
</dbReference>
<feature type="transmembrane region" description="Helical" evidence="2">
    <location>
        <begin position="138"/>
        <end position="157"/>
    </location>
</feature>
<keyword evidence="4" id="KW-1185">Reference proteome</keyword>
<sequence length="345" mass="39736">MSMTLVIMLTFSTFSLNTNVALTDCHPAAECVDQPIGYTCRCREGYKDIGRKAGRMCKPCNSVSFSFTILHFFAIDSYVFLVVNECQFPHLNDCHQNAQCIDIEEGYECRFAYCKFCHFFNYKILLLYCWLSKKSIQLKLDLSIEMIIVGFLIVIFYHEKNINFLSSLLQYYFLKLFIVVPLLENLVISLDYIIILLPPPPSPPPRQSQSFNNSSIPYSLLKLNVCATIFLTTETTSIVKVHFIAIKSANGLRSQIFQDHQVRVKYYSVTFNYVMFYFFTKVMHFSFSKSLGDRCVNPSSRSDNHQEHQGVFLKNRKSCTFYQLHLMNILAKQSLSSLSLSVSCG</sequence>
<organism evidence="4 5">
    <name type="scientific">Heterorhabditis bacteriophora</name>
    <name type="common">Entomopathogenic nematode worm</name>
    <dbReference type="NCBI Taxonomy" id="37862"/>
    <lineage>
        <taxon>Eukaryota</taxon>
        <taxon>Metazoa</taxon>
        <taxon>Ecdysozoa</taxon>
        <taxon>Nematoda</taxon>
        <taxon>Chromadorea</taxon>
        <taxon>Rhabditida</taxon>
        <taxon>Rhabditina</taxon>
        <taxon>Rhabditomorpha</taxon>
        <taxon>Strongyloidea</taxon>
        <taxon>Heterorhabditidae</taxon>
        <taxon>Heterorhabditis</taxon>
    </lineage>
</organism>
<proteinExistence type="predicted"/>
<feature type="signal peptide" evidence="3">
    <location>
        <begin position="1"/>
        <end position="23"/>
    </location>
</feature>